<dbReference type="RefSeq" id="WP_020515183.1">
    <property type="nucleotide sequence ID" value="NZ_JBIAZU010000007.1"/>
</dbReference>
<protein>
    <submittedName>
        <fullName evidence="1">Uncharacterized protein</fullName>
    </submittedName>
</protein>
<keyword evidence="2" id="KW-1185">Reference proteome</keyword>
<dbReference type="EMBL" id="JBIAZU010000007">
    <property type="protein sequence ID" value="MFF5295435.1"/>
    <property type="molecule type" value="Genomic_DNA"/>
</dbReference>
<accession>A0ABW6WSC1</accession>
<evidence type="ECO:0000313" key="1">
    <source>
        <dbReference type="EMBL" id="MFF5295435.1"/>
    </source>
</evidence>
<organism evidence="1 2">
    <name type="scientific">Paractinoplanes globisporus</name>
    <dbReference type="NCBI Taxonomy" id="113565"/>
    <lineage>
        <taxon>Bacteria</taxon>
        <taxon>Bacillati</taxon>
        <taxon>Actinomycetota</taxon>
        <taxon>Actinomycetes</taxon>
        <taxon>Micromonosporales</taxon>
        <taxon>Micromonosporaceae</taxon>
        <taxon>Paractinoplanes</taxon>
    </lineage>
</organism>
<name>A0ABW6WSC1_9ACTN</name>
<comment type="caution">
    <text evidence="1">The sequence shown here is derived from an EMBL/GenBank/DDBJ whole genome shotgun (WGS) entry which is preliminary data.</text>
</comment>
<gene>
    <name evidence="1" type="ORF">ACFY35_38890</name>
</gene>
<reference evidence="1 2" key="1">
    <citation type="submission" date="2024-10" db="EMBL/GenBank/DDBJ databases">
        <title>The Natural Products Discovery Center: Release of the First 8490 Sequenced Strains for Exploring Actinobacteria Biosynthetic Diversity.</title>
        <authorList>
            <person name="Kalkreuter E."/>
            <person name="Kautsar S.A."/>
            <person name="Yang D."/>
            <person name="Bader C.D."/>
            <person name="Teijaro C.N."/>
            <person name="Fluegel L."/>
            <person name="Davis C.M."/>
            <person name="Simpson J.R."/>
            <person name="Lauterbach L."/>
            <person name="Steele A.D."/>
            <person name="Gui C."/>
            <person name="Meng S."/>
            <person name="Li G."/>
            <person name="Viehrig K."/>
            <person name="Ye F."/>
            <person name="Su P."/>
            <person name="Kiefer A.F."/>
            <person name="Nichols A."/>
            <person name="Cepeda A.J."/>
            <person name="Yan W."/>
            <person name="Fan B."/>
            <person name="Jiang Y."/>
            <person name="Adhikari A."/>
            <person name="Zheng C.-J."/>
            <person name="Schuster L."/>
            <person name="Cowan T.M."/>
            <person name="Smanski M.J."/>
            <person name="Chevrette M.G."/>
            <person name="De Carvalho L.P.S."/>
            <person name="Shen B."/>
        </authorList>
    </citation>
    <scope>NUCLEOTIDE SEQUENCE [LARGE SCALE GENOMIC DNA]</scope>
    <source>
        <strain evidence="1 2">NPDC000087</strain>
    </source>
</reference>
<evidence type="ECO:0000313" key="2">
    <source>
        <dbReference type="Proteomes" id="UP001602245"/>
    </source>
</evidence>
<sequence length="139" mass="15008">MGGIAALLCLGGVGVAFSLYNEATEIKRTAPDAVVDNFLRAYLVDRDDKEAALYQCKSGGDFAEIAAFRSDIVSRESQYSIGIRVSWTSLTIATEGGKTTVTTDIRRAISDGSERTSDTWRFAMVDQGGWRVCGATQLP</sequence>
<proteinExistence type="predicted"/>
<dbReference type="Proteomes" id="UP001602245">
    <property type="component" value="Unassembled WGS sequence"/>
</dbReference>